<dbReference type="Proteomes" id="UP000005442">
    <property type="component" value="Chromosome"/>
</dbReference>
<protein>
    <submittedName>
        <fullName evidence="4">Transcriptional regulator</fullName>
    </submittedName>
</protein>
<evidence type="ECO:0000313" key="5">
    <source>
        <dbReference type="Proteomes" id="UP000005442"/>
    </source>
</evidence>
<keyword evidence="5" id="KW-1185">Reference proteome</keyword>
<proteinExistence type="predicted"/>
<evidence type="ECO:0000256" key="2">
    <source>
        <dbReference type="PROSITE-ProRule" id="PRU00335"/>
    </source>
</evidence>
<dbReference type="OrthoDB" id="9809994at2"/>
<evidence type="ECO:0000313" key="4">
    <source>
        <dbReference type="EMBL" id="AEV70691.1"/>
    </source>
</evidence>
<dbReference type="HOGENOM" id="CLU_092076_1_0_11"/>
<dbReference type="PANTHER" id="PTHR30055">
    <property type="entry name" value="HTH-TYPE TRANSCRIPTIONAL REGULATOR RUTR"/>
    <property type="match status" value="1"/>
</dbReference>
<dbReference type="GO" id="GO:0000976">
    <property type="term" value="F:transcription cis-regulatory region binding"/>
    <property type="evidence" value="ECO:0007669"/>
    <property type="project" value="TreeGrafter"/>
</dbReference>
<organism evidence="4 5">
    <name type="scientific">Mycolicibacterium rhodesiae (strain NBB3)</name>
    <name type="common">Mycobacterium rhodesiae</name>
    <dbReference type="NCBI Taxonomy" id="710685"/>
    <lineage>
        <taxon>Bacteria</taxon>
        <taxon>Bacillati</taxon>
        <taxon>Actinomycetota</taxon>
        <taxon>Actinomycetes</taxon>
        <taxon>Mycobacteriales</taxon>
        <taxon>Mycobacteriaceae</taxon>
        <taxon>Mycolicibacterium</taxon>
    </lineage>
</organism>
<sequence>MPRIAERRPGAKPVTDEQQARRAAILKAAVRLGKAKEIDRISAQEIAAEAGVALRTLYRYYPSKQHVFAAVLTERVESFRPPARRPADAGTAVADFMAQACKDMLRHKHLAHAMITSTQAVRAQSGPTGYHAMRDIILATAGVRHPTEDQIRAARLVEQVTFGVLTWTVGGELDPQQAIADIRLACRLLMAAAPDH</sequence>
<dbReference type="InterPro" id="IPR001647">
    <property type="entry name" value="HTH_TetR"/>
</dbReference>
<dbReference type="InterPro" id="IPR009057">
    <property type="entry name" value="Homeodomain-like_sf"/>
</dbReference>
<reference evidence="4 5" key="1">
    <citation type="submission" date="2011-12" db="EMBL/GenBank/DDBJ databases">
        <title>Complete sequence of Mycobacterium rhodesiae NBB3.</title>
        <authorList>
            <consortium name="US DOE Joint Genome Institute"/>
            <person name="Lucas S."/>
            <person name="Han J."/>
            <person name="Lapidus A."/>
            <person name="Cheng J.-F."/>
            <person name="Goodwin L."/>
            <person name="Pitluck S."/>
            <person name="Peters L."/>
            <person name="Mikhailova N."/>
            <person name="Gu W."/>
            <person name="Detter J.C."/>
            <person name="Han C."/>
            <person name="Tapia R."/>
            <person name="Land M."/>
            <person name="Hauser L."/>
            <person name="Kyrpides N."/>
            <person name="Ivanova N."/>
            <person name="Pagani I."/>
            <person name="Mattes T."/>
            <person name="Holmes A."/>
            <person name="Rutledge P."/>
            <person name="Paulsen I."/>
            <person name="Coleman N."/>
            <person name="Woyke T."/>
        </authorList>
    </citation>
    <scope>NUCLEOTIDE SEQUENCE [LARGE SCALE GENOMIC DNA]</scope>
    <source>
        <strain evidence="4 5">NBB3</strain>
    </source>
</reference>
<dbReference type="PROSITE" id="PS50977">
    <property type="entry name" value="HTH_TETR_2"/>
    <property type="match status" value="1"/>
</dbReference>
<dbReference type="STRING" id="710685.MycrhN_0039"/>
<dbReference type="EMBL" id="CP003169">
    <property type="protein sequence ID" value="AEV70691.1"/>
    <property type="molecule type" value="Genomic_DNA"/>
</dbReference>
<evidence type="ECO:0000256" key="1">
    <source>
        <dbReference type="ARBA" id="ARBA00023125"/>
    </source>
</evidence>
<dbReference type="Gene3D" id="1.10.357.10">
    <property type="entry name" value="Tetracycline Repressor, domain 2"/>
    <property type="match status" value="1"/>
</dbReference>
<keyword evidence="1 2" id="KW-0238">DNA-binding</keyword>
<gene>
    <name evidence="4" type="ordered locus">MycrhN_0039</name>
</gene>
<feature type="DNA-binding region" description="H-T-H motif" evidence="2">
    <location>
        <begin position="42"/>
        <end position="61"/>
    </location>
</feature>
<dbReference type="KEGG" id="mrh:MycrhN_0039"/>
<dbReference type="GO" id="GO:0003700">
    <property type="term" value="F:DNA-binding transcription factor activity"/>
    <property type="evidence" value="ECO:0007669"/>
    <property type="project" value="TreeGrafter"/>
</dbReference>
<dbReference type="RefSeq" id="WP_014208511.1">
    <property type="nucleotide sequence ID" value="NC_016604.1"/>
</dbReference>
<dbReference type="PANTHER" id="PTHR30055:SF242">
    <property type="entry name" value="HTH-TYPE TRANSCRIPTIONAL REPRESSOR KSTR"/>
    <property type="match status" value="1"/>
</dbReference>
<dbReference type="SUPFAM" id="SSF46689">
    <property type="entry name" value="Homeodomain-like"/>
    <property type="match status" value="1"/>
</dbReference>
<dbReference type="eggNOG" id="COG1309">
    <property type="taxonomic scope" value="Bacteria"/>
</dbReference>
<dbReference type="PATRIC" id="fig|710685.3.peg.40"/>
<feature type="domain" description="HTH tetR-type" evidence="3">
    <location>
        <begin position="19"/>
        <end position="79"/>
    </location>
</feature>
<dbReference type="InterPro" id="IPR041642">
    <property type="entry name" value="KstR_C"/>
</dbReference>
<accession>G8RXZ8</accession>
<dbReference type="InterPro" id="IPR050109">
    <property type="entry name" value="HTH-type_TetR-like_transc_reg"/>
</dbReference>
<evidence type="ECO:0000259" key="3">
    <source>
        <dbReference type="PROSITE" id="PS50977"/>
    </source>
</evidence>
<dbReference type="AlphaFoldDB" id="G8RXZ8"/>
<dbReference type="Pfam" id="PF00440">
    <property type="entry name" value="TetR_N"/>
    <property type="match status" value="1"/>
</dbReference>
<name>G8RXZ8_MYCRN</name>
<dbReference type="Pfam" id="PF17925">
    <property type="entry name" value="TetR_C_20"/>
    <property type="match status" value="1"/>
</dbReference>